<evidence type="ECO:0000313" key="3">
    <source>
        <dbReference type="Proteomes" id="UP001557485"/>
    </source>
</evidence>
<dbReference type="InterPro" id="IPR036770">
    <property type="entry name" value="Ankyrin_rpt-contain_sf"/>
</dbReference>
<proteinExistence type="predicted"/>
<dbReference type="Proteomes" id="UP001557485">
    <property type="component" value="Unassembled WGS sequence"/>
</dbReference>
<keyword evidence="3" id="KW-1185">Reference proteome</keyword>
<evidence type="ECO:0008006" key="4">
    <source>
        <dbReference type="Google" id="ProtNLM"/>
    </source>
</evidence>
<comment type="caution">
    <text evidence="2">The sequence shown here is derived from an EMBL/GenBank/DDBJ whole genome shotgun (WGS) entry which is preliminary data.</text>
</comment>
<protein>
    <recommendedName>
        <fullName evidence="4">Ankyrin repeat protein</fullName>
    </recommendedName>
</protein>
<dbReference type="EMBL" id="JBFRYA010000012">
    <property type="protein sequence ID" value="MEX1669972.1"/>
    <property type="molecule type" value="Genomic_DNA"/>
</dbReference>
<gene>
    <name evidence="2" type="ORF">AB4876_13710</name>
</gene>
<name>A0ABV3U9P7_9GAMM</name>
<dbReference type="InterPro" id="IPR002110">
    <property type="entry name" value="Ankyrin_rpt"/>
</dbReference>
<dbReference type="PROSITE" id="PS51257">
    <property type="entry name" value="PROKAR_LIPOPROTEIN"/>
    <property type="match status" value="1"/>
</dbReference>
<dbReference type="RefSeq" id="WP_368382349.1">
    <property type="nucleotide sequence ID" value="NZ_JBFRYA010000012.1"/>
</dbReference>
<dbReference type="Gene3D" id="1.25.40.20">
    <property type="entry name" value="Ankyrin repeat-containing domain"/>
    <property type="match status" value="1"/>
</dbReference>
<sequence length="364" mass="40714">MRISFFAFALLFISGCTPPYINSFEIGVDIAQGRTDKLKEFNSNSFVRNAQSPDREPYEVTNATESAVLHNNIEAIHYLISIDAIHPVSAQYQDDKNNTHYSPVNVPAAEYACGVGSFEIMALLQEHDQTQTVNYTNCLHYILYSQNIRFIKKASPDELNSRIEKVISLGGDINKAPEYGQPLQAYLFDDLNEQNLSHREFISRLELLEKNGLEVDTTFSYAIGKETLLGRLSYFEDENSTAELAKTLVKLGADVNKVVNRSIIIGFAEQPGSEYKYQNRDVTALHMARFYDRNKLAETLIALGADDDIKDDRGYTSKDYAGVYAKVEAARKPTNNTPAQQEDEDSIFGNAINILGIGSAILGY</sequence>
<dbReference type="PROSITE" id="PS50088">
    <property type="entry name" value="ANK_REPEAT"/>
    <property type="match status" value="1"/>
</dbReference>
<feature type="repeat" description="ANK" evidence="1">
    <location>
        <begin position="280"/>
        <end position="312"/>
    </location>
</feature>
<keyword evidence="1" id="KW-0040">ANK repeat</keyword>
<dbReference type="SUPFAM" id="SSF48403">
    <property type="entry name" value="Ankyrin repeat"/>
    <property type="match status" value="1"/>
</dbReference>
<evidence type="ECO:0000256" key="1">
    <source>
        <dbReference type="PROSITE-ProRule" id="PRU00023"/>
    </source>
</evidence>
<organism evidence="2 3">
    <name type="scientific">Zhongshania guokunii</name>
    <dbReference type="NCBI Taxonomy" id="641783"/>
    <lineage>
        <taxon>Bacteria</taxon>
        <taxon>Pseudomonadati</taxon>
        <taxon>Pseudomonadota</taxon>
        <taxon>Gammaproteobacteria</taxon>
        <taxon>Cellvibrionales</taxon>
        <taxon>Spongiibacteraceae</taxon>
        <taxon>Zhongshania</taxon>
    </lineage>
</organism>
<accession>A0ABV3U9P7</accession>
<evidence type="ECO:0000313" key="2">
    <source>
        <dbReference type="EMBL" id="MEX1669972.1"/>
    </source>
</evidence>
<reference evidence="2 3" key="1">
    <citation type="journal article" date="2011" name="Int. J. Syst. Evol. Microbiol.">
        <title>Zhongshania antarctica gen. nov., sp. nov. and Zhongshania guokunii sp. nov., gammaproteobacteria respectively isolated from coastal attached (fast) ice and surface seawater of the Antarctic.</title>
        <authorList>
            <person name="Li H.J."/>
            <person name="Zhang X.Y."/>
            <person name="Chen C.X."/>
            <person name="Zhang Y.J."/>
            <person name="Gao Z.M."/>
            <person name="Yu Y."/>
            <person name="Chen X.L."/>
            <person name="Chen B."/>
            <person name="Zhang Y.Z."/>
        </authorList>
    </citation>
    <scope>NUCLEOTIDE SEQUENCE [LARGE SCALE GENOMIC DNA]</scope>
    <source>
        <strain evidence="2 3">ZS6-22T</strain>
    </source>
</reference>